<feature type="domain" description="Card1 endonuclease" evidence="1">
    <location>
        <begin position="91"/>
        <end position="168"/>
    </location>
</feature>
<name>A0A2N5XT26_9HYPH</name>
<organism evidence="2 3">
    <name type="scientific">Cohaesibacter celericrescens</name>
    <dbReference type="NCBI Taxonomy" id="2067669"/>
    <lineage>
        <taxon>Bacteria</taxon>
        <taxon>Pseudomonadati</taxon>
        <taxon>Pseudomonadota</taxon>
        <taxon>Alphaproteobacteria</taxon>
        <taxon>Hyphomicrobiales</taxon>
        <taxon>Cohaesibacteraceae</taxon>
    </lineage>
</organism>
<proteinExistence type="predicted"/>
<dbReference type="SUPFAM" id="SSF52980">
    <property type="entry name" value="Restriction endonuclease-like"/>
    <property type="match status" value="1"/>
</dbReference>
<dbReference type="InterPro" id="IPR015093">
    <property type="entry name" value="Card1_endonucl_dom"/>
</dbReference>
<dbReference type="InterPro" id="IPR011335">
    <property type="entry name" value="Restrct_endonuc-II-like"/>
</dbReference>
<accession>A0A2N5XT26</accession>
<dbReference type="RefSeq" id="WP_101533687.1">
    <property type="nucleotide sequence ID" value="NZ_PKUQ01000016.1"/>
</dbReference>
<dbReference type="Gene3D" id="3.40.1350.10">
    <property type="match status" value="1"/>
</dbReference>
<comment type="caution">
    <text evidence="2">The sequence shown here is derived from an EMBL/GenBank/DDBJ whole genome shotgun (WGS) entry which is preliminary data.</text>
</comment>
<dbReference type="Proteomes" id="UP000234881">
    <property type="component" value="Unassembled WGS sequence"/>
</dbReference>
<evidence type="ECO:0000313" key="2">
    <source>
        <dbReference type="EMBL" id="PLW77671.1"/>
    </source>
</evidence>
<dbReference type="OrthoDB" id="8443093at2"/>
<dbReference type="InterPro" id="IPR011856">
    <property type="entry name" value="tRNA_endonuc-like_dom_sf"/>
</dbReference>
<dbReference type="EMBL" id="PKUQ01000016">
    <property type="protein sequence ID" value="PLW77671.1"/>
    <property type="molecule type" value="Genomic_DNA"/>
</dbReference>
<keyword evidence="3" id="KW-1185">Reference proteome</keyword>
<evidence type="ECO:0000259" key="1">
    <source>
        <dbReference type="Pfam" id="PF09002"/>
    </source>
</evidence>
<sequence length="251" mass="28146">MTIEKIIAKNGAWLDKRRTGDLRAARQHKEASLAIASQYRAFERIRSRLFKGSIIPSELNPTEACIIEALENAGLAGRTSNGAVRAMTADSRRFITGGWLEEISCLAALEAGADEALFGQQIKWKIDSYWGENEIDVIARFGDRLAFYSCKAYSASFRRSNDRNRKKLMEALHEADNLADHFGDDTTFVGLILSTDLYDEYAKKPKYESLFGKARALNVHLITLEHIKWDRLVSAMAVPSLIGDIETPPDM</sequence>
<dbReference type="AlphaFoldDB" id="A0A2N5XT26"/>
<dbReference type="Pfam" id="PF09002">
    <property type="entry name" value="Card1_endonuc"/>
    <property type="match status" value="1"/>
</dbReference>
<gene>
    <name evidence="2" type="ORF">C0081_10290</name>
</gene>
<reference evidence="2 3" key="1">
    <citation type="submission" date="2018-01" db="EMBL/GenBank/DDBJ databases">
        <title>The draft genome sequence of Cohaesibacter sp. H1304.</title>
        <authorList>
            <person name="Wang N.-N."/>
            <person name="Du Z.-J."/>
        </authorList>
    </citation>
    <scope>NUCLEOTIDE SEQUENCE [LARGE SCALE GENOMIC DNA]</scope>
    <source>
        <strain evidence="2 3">H1304</strain>
    </source>
</reference>
<dbReference type="GO" id="GO:0003676">
    <property type="term" value="F:nucleic acid binding"/>
    <property type="evidence" value="ECO:0007669"/>
    <property type="project" value="InterPro"/>
</dbReference>
<evidence type="ECO:0000313" key="3">
    <source>
        <dbReference type="Proteomes" id="UP000234881"/>
    </source>
</evidence>
<protein>
    <recommendedName>
        <fullName evidence="1">Card1 endonuclease domain-containing protein</fullName>
    </recommendedName>
</protein>